<gene>
    <name evidence="2" type="ORF">FB45DRAFT_1006246</name>
</gene>
<proteinExistence type="predicted"/>
<dbReference type="Proteomes" id="UP001221142">
    <property type="component" value="Unassembled WGS sequence"/>
</dbReference>
<reference evidence="2" key="1">
    <citation type="submission" date="2023-03" db="EMBL/GenBank/DDBJ databases">
        <title>Massive genome expansion in bonnet fungi (Mycena s.s.) driven by repeated elements and novel gene families across ecological guilds.</title>
        <authorList>
            <consortium name="Lawrence Berkeley National Laboratory"/>
            <person name="Harder C.B."/>
            <person name="Miyauchi S."/>
            <person name="Viragh M."/>
            <person name="Kuo A."/>
            <person name="Thoen E."/>
            <person name="Andreopoulos B."/>
            <person name="Lu D."/>
            <person name="Skrede I."/>
            <person name="Drula E."/>
            <person name="Henrissat B."/>
            <person name="Morin E."/>
            <person name="Kohler A."/>
            <person name="Barry K."/>
            <person name="LaButti K."/>
            <person name="Morin E."/>
            <person name="Salamov A."/>
            <person name="Lipzen A."/>
            <person name="Mereny Z."/>
            <person name="Hegedus B."/>
            <person name="Baldrian P."/>
            <person name="Stursova M."/>
            <person name="Weitz H."/>
            <person name="Taylor A."/>
            <person name="Grigoriev I.V."/>
            <person name="Nagy L.G."/>
            <person name="Martin F."/>
            <person name="Kauserud H."/>
        </authorList>
    </citation>
    <scope>NUCLEOTIDE SEQUENCE</scope>
    <source>
        <strain evidence="2">9284</strain>
    </source>
</reference>
<dbReference type="EMBL" id="JARKIF010000015">
    <property type="protein sequence ID" value="KAJ7622261.1"/>
    <property type="molecule type" value="Genomic_DNA"/>
</dbReference>
<sequence length="321" mass="36171">MLRIATSEEKYHTGRGEGMIRSLDGHRGRAYYIFSRCRGRVIARVKAVEPAERLAVESCIEAVEVSIVQYERRVPASLRRRDKSEWEDAGEPEQKERDDWKEQAQMGIEQTKNQRIESHFVKERIMCKTGGSKVAVSVLALSASMERPIEVGTYGFYWGGDGKANYATVQRTHAVAMVRSQKTVWLVEYGTGKKPKARTVQYLGVRTVLNEDGDVVLSAPDIRETSWAAVQVERHPGEKWLDIGPGSTNALEFVIVAAETIARVAFEWSWPRAPEHVLAKVILSRDVVRETIGGVKPTDRAQSCSRGRARKSQRDRKQTTT</sequence>
<protein>
    <submittedName>
        <fullName evidence="2">Uncharacterized protein</fullName>
    </submittedName>
</protein>
<keyword evidence="3" id="KW-1185">Reference proteome</keyword>
<accession>A0AAD7BIS4</accession>
<organism evidence="2 3">
    <name type="scientific">Roridomyces roridus</name>
    <dbReference type="NCBI Taxonomy" id="1738132"/>
    <lineage>
        <taxon>Eukaryota</taxon>
        <taxon>Fungi</taxon>
        <taxon>Dikarya</taxon>
        <taxon>Basidiomycota</taxon>
        <taxon>Agaricomycotina</taxon>
        <taxon>Agaricomycetes</taxon>
        <taxon>Agaricomycetidae</taxon>
        <taxon>Agaricales</taxon>
        <taxon>Marasmiineae</taxon>
        <taxon>Mycenaceae</taxon>
        <taxon>Roridomyces</taxon>
    </lineage>
</organism>
<feature type="compositionally biased region" description="Basic and acidic residues" evidence="1">
    <location>
        <begin position="82"/>
        <end position="101"/>
    </location>
</feature>
<evidence type="ECO:0000313" key="2">
    <source>
        <dbReference type="EMBL" id="KAJ7622261.1"/>
    </source>
</evidence>
<comment type="caution">
    <text evidence="2">The sequence shown here is derived from an EMBL/GenBank/DDBJ whole genome shotgun (WGS) entry which is preliminary data.</text>
</comment>
<dbReference type="AlphaFoldDB" id="A0AAD7BIS4"/>
<feature type="region of interest" description="Disordered" evidence="1">
    <location>
        <begin position="297"/>
        <end position="321"/>
    </location>
</feature>
<name>A0AAD7BIS4_9AGAR</name>
<feature type="region of interest" description="Disordered" evidence="1">
    <location>
        <begin position="81"/>
        <end position="101"/>
    </location>
</feature>
<evidence type="ECO:0000313" key="3">
    <source>
        <dbReference type="Proteomes" id="UP001221142"/>
    </source>
</evidence>
<evidence type="ECO:0000256" key="1">
    <source>
        <dbReference type="SAM" id="MobiDB-lite"/>
    </source>
</evidence>